<dbReference type="EMBL" id="KB445799">
    <property type="protein sequence ID" value="EMD35963.1"/>
    <property type="molecule type" value="Genomic_DNA"/>
</dbReference>
<keyword evidence="2" id="KW-1133">Transmembrane helix</keyword>
<feature type="transmembrane region" description="Helical" evidence="2">
    <location>
        <begin position="182"/>
        <end position="201"/>
    </location>
</feature>
<feature type="transmembrane region" description="Helical" evidence="2">
    <location>
        <begin position="235"/>
        <end position="262"/>
    </location>
</feature>
<feature type="transmembrane region" description="Helical" evidence="2">
    <location>
        <begin position="274"/>
        <end position="298"/>
    </location>
</feature>
<evidence type="ECO:0000256" key="1">
    <source>
        <dbReference type="SAM" id="MobiDB-lite"/>
    </source>
</evidence>
<evidence type="ECO:0000259" key="3">
    <source>
        <dbReference type="Pfam" id="PF20153"/>
    </source>
</evidence>
<feature type="region of interest" description="Disordered" evidence="1">
    <location>
        <begin position="33"/>
        <end position="61"/>
    </location>
</feature>
<dbReference type="InterPro" id="IPR016024">
    <property type="entry name" value="ARM-type_fold"/>
</dbReference>
<dbReference type="Pfam" id="PF20153">
    <property type="entry name" value="DUF6535"/>
    <property type="match status" value="1"/>
</dbReference>
<proteinExistence type="predicted"/>
<accession>M2QG01</accession>
<reference evidence="4 5" key="1">
    <citation type="journal article" date="2012" name="Proc. Natl. Acad. Sci. U.S.A.">
        <title>Comparative genomics of Ceriporiopsis subvermispora and Phanerochaete chrysosporium provide insight into selective ligninolysis.</title>
        <authorList>
            <person name="Fernandez-Fueyo E."/>
            <person name="Ruiz-Duenas F.J."/>
            <person name="Ferreira P."/>
            <person name="Floudas D."/>
            <person name="Hibbett D.S."/>
            <person name="Canessa P."/>
            <person name="Larrondo L.F."/>
            <person name="James T.Y."/>
            <person name="Seelenfreund D."/>
            <person name="Lobos S."/>
            <person name="Polanco R."/>
            <person name="Tello M."/>
            <person name="Honda Y."/>
            <person name="Watanabe T."/>
            <person name="Watanabe T."/>
            <person name="Ryu J.S."/>
            <person name="Kubicek C.P."/>
            <person name="Schmoll M."/>
            <person name="Gaskell J."/>
            <person name="Hammel K.E."/>
            <person name="St John F.J."/>
            <person name="Vanden Wymelenberg A."/>
            <person name="Sabat G."/>
            <person name="Splinter BonDurant S."/>
            <person name="Syed K."/>
            <person name="Yadav J.S."/>
            <person name="Doddapaneni H."/>
            <person name="Subramanian V."/>
            <person name="Lavin J.L."/>
            <person name="Oguiza J.A."/>
            <person name="Perez G."/>
            <person name="Pisabarro A.G."/>
            <person name="Ramirez L."/>
            <person name="Santoyo F."/>
            <person name="Master E."/>
            <person name="Coutinho P.M."/>
            <person name="Henrissat B."/>
            <person name="Lombard V."/>
            <person name="Magnuson J.K."/>
            <person name="Kuees U."/>
            <person name="Hori C."/>
            <person name="Igarashi K."/>
            <person name="Samejima M."/>
            <person name="Held B.W."/>
            <person name="Barry K.W."/>
            <person name="LaButti K.M."/>
            <person name="Lapidus A."/>
            <person name="Lindquist E.A."/>
            <person name="Lucas S.M."/>
            <person name="Riley R."/>
            <person name="Salamov A.A."/>
            <person name="Hoffmeister D."/>
            <person name="Schwenk D."/>
            <person name="Hadar Y."/>
            <person name="Yarden O."/>
            <person name="de Vries R.P."/>
            <person name="Wiebenga A."/>
            <person name="Stenlid J."/>
            <person name="Eastwood D."/>
            <person name="Grigoriev I.V."/>
            <person name="Berka R.M."/>
            <person name="Blanchette R.A."/>
            <person name="Kersten P."/>
            <person name="Martinez A.T."/>
            <person name="Vicuna R."/>
            <person name="Cullen D."/>
        </authorList>
    </citation>
    <scope>NUCLEOTIDE SEQUENCE [LARGE SCALE GENOMIC DNA]</scope>
    <source>
        <strain evidence="4 5">B</strain>
    </source>
</reference>
<dbReference type="Proteomes" id="UP000016930">
    <property type="component" value="Unassembled WGS sequence"/>
</dbReference>
<organism evidence="4 5">
    <name type="scientific">Ceriporiopsis subvermispora (strain B)</name>
    <name type="common">White-rot fungus</name>
    <name type="synonym">Gelatoporia subvermispora</name>
    <dbReference type="NCBI Taxonomy" id="914234"/>
    <lineage>
        <taxon>Eukaryota</taxon>
        <taxon>Fungi</taxon>
        <taxon>Dikarya</taxon>
        <taxon>Basidiomycota</taxon>
        <taxon>Agaricomycotina</taxon>
        <taxon>Agaricomycetes</taxon>
        <taxon>Polyporales</taxon>
        <taxon>Gelatoporiaceae</taxon>
        <taxon>Gelatoporia</taxon>
    </lineage>
</organism>
<keyword evidence="5" id="KW-1185">Reference proteome</keyword>
<dbReference type="HOGENOM" id="CLU_409366_0_0_1"/>
<evidence type="ECO:0000313" key="4">
    <source>
        <dbReference type="EMBL" id="EMD35963.1"/>
    </source>
</evidence>
<feature type="domain" description="DUF6535" evidence="3">
    <location>
        <begin position="92"/>
        <end position="263"/>
    </location>
</feature>
<sequence length="671" mass="75795">MNRPPSANSDLSSSILLGDQDSNVVSSRNWLPYEGNELPTLTPKVSDKPRSPDVNTKDEGNYLGAEMMGNAAYATMKLTSGQPTKAVAAQAWIECAERIKEYDEETIKAWKEEIDTLLVFAGLFSAVVTAFNVQFIQLLQPDSAGMTVILLMDILQQMNGTTNVTVPNLNPPLAHSSVNINILWYSSLILSLAAASVGILVKQWLNQYTSGLSSISRSGARIRQFRYDALSKWRVVDILTLLPVLLLGALVLFLAGLIEILWTVQETVATVGTILASLLLTFTLVTTVLPTFVADCAYQSPQAFLFFLLVQTAKQPLKALVRFLHRHMGHVTPGAEGWIKDVRRFTRRWLFSASERNWFTWSDREDALVQIKGLDLDRHLLAATDIIFRDSTTLEEIIRPCLADLPPNVAIPCFYDIFTRRASNIVNDIPYLNTNRTSDKTMAVFADIVLDMLEKSREMSNAYDRKRLLRILKPLLQKAQPKTIQGSRRLICAFLNDDIPEIRDTAFEILREHYVLDAEDHLQIPLDYRASDVHTILQFAQDALRDGRDRQFMTASNLIVFIATSRHLSAGEFMRMSPSLDTLWEHLCAFLADPARTQEQWLIPALRGLVPRIFGLARSAPDRVPKPLVDALVDAVRRLDAAHNDGNWEDMMSVLRRELYEFRGIDLRRRR</sequence>
<dbReference type="SUPFAM" id="SSF48371">
    <property type="entry name" value="ARM repeat"/>
    <property type="match status" value="1"/>
</dbReference>
<keyword evidence="2" id="KW-0812">Transmembrane</keyword>
<dbReference type="AlphaFoldDB" id="M2QG01"/>
<feature type="transmembrane region" description="Helical" evidence="2">
    <location>
        <begin position="117"/>
        <end position="136"/>
    </location>
</feature>
<gene>
    <name evidence="4" type="ORF">CERSUDRAFT_96188</name>
</gene>
<evidence type="ECO:0000313" key="5">
    <source>
        <dbReference type="Proteomes" id="UP000016930"/>
    </source>
</evidence>
<evidence type="ECO:0000256" key="2">
    <source>
        <dbReference type="SAM" id="Phobius"/>
    </source>
</evidence>
<dbReference type="OrthoDB" id="2796682at2759"/>
<feature type="compositionally biased region" description="Basic and acidic residues" evidence="1">
    <location>
        <begin position="45"/>
        <end position="60"/>
    </location>
</feature>
<protein>
    <recommendedName>
        <fullName evidence="3">DUF6535 domain-containing protein</fullName>
    </recommendedName>
</protein>
<dbReference type="InterPro" id="IPR045338">
    <property type="entry name" value="DUF6535"/>
</dbReference>
<name>M2QG01_CERS8</name>
<keyword evidence="2" id="KW-0472">Membrane</keyword>